<feature type="binding site" evidence="10">
    <location>
        <position position="208"/>
    </location>
    <ligand>
        <name>[2Fe-2S] cluster</name>
        <dbReference type="ChEBI" id="CHEBI:190135"/>
    </ligand>
</feature>
<reference evidence="13 14" key="1">
    <citation type="submission" date="2020-08" db="EMBL/GenBank/DDBJ databases">
        <title>Aphidius gifuensis genome sequencing and assembly.</title>
        <authorList>
            <person name="Du Z."/>
        </authorList>
    </citation>
    <scope>NUCLEOTIDE SEQUENCE [LARGE SCALE GENOMIC DNA]</scope>
    <source>
        <strain evidence="13">YNYX2018</strain>
        <tissue evidence="13">Adults</tissue>
    </source>
</reference>
<keyword evidence="9 10" id="KW-0496">Mitochondrion</keyword>
<dbReference type="PANTHER" id="PTHR13273">
    <property type="entry name" value="ANAMORSIN"/>
    <property type="match status" value="1"/>
</dbReference>
<dbReference type="Pfam" id="PF20922">
    <property type="entry name" value="Anamorsin_N"/>
    <property type="match status" value="1"/>
</dbReference>
<dbReference type="AlphaFoldDB" id="A0A835CQG0"/>
<gene>
    <name evidence="13" type="ORF">HCN44_001547</name>
</gene>
<keyword evidence="14" id="KW-1185">Reference proteome</keyword>
<dbReference type="EMBL" id="JACMRX010000003">
    <property type="protein sequence ID" value="KAF7992222.1"/>
    <property type="molecule type" value="Genomic_DNA"/>
</dbReference>
<evidence type="ECO:0000259" key="11">
    <source>
        <dbReference type="Pfam" id="PF05093"/>
    </source>
</evidence>
<comment type="caution">
    <text evidence="10">Lacks conserved residue(s) required for the propagation of feature annotation.</text>
</comment>
<evidence type="ECO:0000256" key="7">
    <source>
        <dbReference type="ARBA" id="ARBA00023004"/>
    </source>
</evidence>
<comment type="cofactor">
    <cofactor evidence="1 10">
        <name>[4Fe-4S] cluster</name>
        <dbReference type="ChEBI" id="CHEBI:49883"/>
    </cofactor>
</comment>
<feature type="binding site" evidence="10">
    <location>
        <position position="213"/>
    </location>
    <ligand>
        <name>[2Fe-2S] cluster</name>
        <dbReference type="ChEBI" id="CHEBI:190135"/>
    </ligand>
</feature>
<evidence type="ECO:0000313" key="14">
    <source>
        <dbReference type="Proteomes" id="UP000639338"/>
    </source>
</evidence>
<feature type="binding site" evidence="10">
    <location>
        <position position="233"/>
    </location>
    <ligand>
        <name>[4Fe-4S] cluster</name>
        <dbReference type="ChEBI" id="CHEBI:49883"/>
    </ligand>
</feature>
<dbReference type="Pfam" id="PF05093">
    <property type="entry name" value="CIAPIN1"/>
    <property type="match status" value="1"/>
</dbReference>
<dbReference type="OrthoDB" id="311633at2759"/>
<comment type="subunit">
    <text evidence="10">Monomer.</text>
</comment>
<organism evidence="13 14">
    <name type="scientific">Aphidius gifuensis</name>
    <name type="common">Parasitoid wasp</name>
    <dbReference type="NCBI Taxonomy" id="684658"/>
    <lineage>
        <taxon>Eukaryota</taxon>
        <taxon>Metazoa</taxon>
        <taxon>Ecdysozoa</taxon>
        <taxon>Arthropoda</taxon>
        <taxon>Hexapoda</taxon>
        <taxon>Insecta</taxon>
        <taxon>Pterygota</taxon>
        <taxon>Neoptera</taxon>
        <taxon>Endopterygota</taxon>
        <taxon>Hymenoptera</taxon>
        <taxon>Apocrita</taxon>
        <taxon>Ichneumonoidea</taxon>
        <taxon>Braconidae</taxon>
        <taxon>Aphidiinae</taxon>
        <taxon>Aphidius</taxon>
    </lineage>
</organism>
<feature type="short sequence motif" description="Cx2C motif 2" evidence="10">
    <location>
        <begin position="244"/>
        <end position="247"/>
    </location>
</feature>
<evidence type="ECO:0000256" key="5">
    <source>
        <dbReference type="ARBA" id="ARBA00022714"/>
    </source>
</evidence>
<feature type="domain" description="Anamorsin C-terminal" evidence="11">
    <location>
        <begin position="228"/>
        <end position="263"/>
    </location>
</feature>
<dbReference type="InterPro" id="IPR029063">
    <property type="entry name" value="SAM-dependent_MTases_sf"/>
</dbReference>
<dbReference type="Proteomes" id="UP000639338">
    <property type="component" value="Unassembled WGS sequence"/>
</dbReference>
<evidence type="ECO:0000256" key="3">
    <source>
        <dbReference type="ARBA" id="ARBA00022485"/>
    </source>
</evidence>
<feature type="binding site" evidence="10">
    <location>
        <position position="236"/>
    </location>
    <ligand>
        <name>[4Fe-4S] cluster</name>
        <dbReference type="ChEBI" id="CHEBI:49883"/>
    </ligand>
</feature>
<evidence type="ECO:0000256" key="4">
    <source>
        <dbReference type="ARBA" id="ARBA00022490"/>
    </source>
</evidence>
<comment type="domain">
    <text evidence="10">The C-terminal domain binds 2 Fe-S clusters but is otherwise mostly in an intrinsically disordered conformation.</text>
</comment>
<evidence type="ECO:0000256" key="2">
    <source>
        <dbReference type="ARBA" id="ARBA00008169"/>
    </source>
</evidence>
<keyword evidence="7 10" id="KW-0408">Iron</keyword>
<feature type="short sequence motif" description="Cx2C motif 1" evidence="10">
    <location>
        <begin position="233"/>
        <end position="236"/>
    </location>
</feature>
<keyword evidence="4 10" id="KW-0963">Cytoplasm</keyword>
<dbReference type="GO" id="GO:0051539">
    <property type="term" value="F:4 iron, 4 sulfur cluster binding"/>
    <property type="evidence" value="ECO:0007669"/>
    <property type="project" value="UniProtKB-KW"/>
</dbReference>
<feature type="binding site" evidence="10">
    <location>
        <position position="244"/>
    </location>
    <ligand>
        <name>[4Fe-4S] cluster</name>
        <dbReference type="ChEBI" id="CHEBI:49883"/>
    </ligand>
</feature>
<dbReference type="GO" id="GO:0009055">
    <property type="term" value="F:electron transfer activity"/>
    <property type="evidence" value="ECO:0007669"/>
    <property type="project" value="UniProtKB-UniRule"/>
</dbReference>
<evidence type="ECO:0000259" key="12">
    <source>
        <dbReference type="Pfam" id="PF20922"/>
    </source>
</evidence>
<keyword evidence="5 10" id="KW-0001">2Fe-2S</keyword>
<dbReference type="InterPro" id="IPR049011">
    <property type="entry name" value="Anamorsin_N_metazoan"/>
</dbReference>
<evidence type="ECO:0000256" key="10">
    <source>
        <dbReference type="HAMAP-Rule" id="MF_03115"/>
    </source>
</evidence>
<accession>A0A835CQG0</accession>
<comment type="subcellular location">
    <subcellularLocation>
        <location evidence="10">Cytoplasm</location>
    </subcellularLocation>
    <subcellularLocation>
        <location evidence="10">Mitochondrion intermembrane space</location>
    </subcellularLocation>
</comment>
<dbReference type="GO" id="GO:0005758">
    <property type="term" value="C:mitochondrial intermembrane space"/>
    <property type="evidence" value="ECO:0007669"/>
    <property type="project" value="UniProtKB-SubCell"/>
</dbReference>
<protein>
    <recommendedName>
        <fullName evidence="10">Anamorsin homolog</fullName>
    </recommendedName>
    <alternativeName>
        <fullName evidence="10">Fe-S cluster assembly protein DRE2 homolog</fullName>
    </alternativeName>
</protein>
<dbReference type="InterPro" id="IPR007785">
    <property type="entry name" value="Anamorsin"/>
</dbReference>
<feature type="binding site" evidence="10">
    <location>
        <position position="211"/>
    </location>
    <ligand>
        <name>[2Fe-2S] cluster</name>
        <dbReference type="ChEBI" id="CHEBI:190135"/>
    </ligand>
</feature>
<comment type="function">
    <text evidence="10">Component of the cytosolic iron-sulfur (Fe-S) protein assembly (CIA) machinery. Required for the maturation of extramitochondrial Fe-S proteins. Part of an electron transfer chain functioning in an early step of cytosolic Fe-S biogenesis, facilitating the de novo assembly of a [4Fe-4S] cluster on the cytosolic Fe-S scaffold complex. Electrons are transferred from NADPH via a FAD- and FMN-containing diflavin oxidoreductase. Together with the diflavin oxidoreductase, also required for the assembly of the diferric tyrosyl radical cofactor of ribonucleotide reductase (RNR), probably by providing electrons for reduction during radical cofactor maturation in the catalytic small subunit.</text>
</comment>
<feature type="binding site" evidence="10">
    <location>
        <position position="247"/>
    </location>
    <ligand>
        <name>[4Fe-4S] cluster</name>
        <dbReference type="ChEBI" id="CHEBI:49883"/>
    </ligand>
</feature>
<comment type="caution">
    <text evidence="13">The sequence shown here is derived from an EMBL/GenBank/DDBJ whole genome shotgun (WGS) entry which is preliminary data.</text>
</comment>
<evidence type="ECO:0000313" key="13">
    <source>
        <dbReference type="EMBL" id="KAF7992222.1"/>
    </source>
</evidence>
<dbReference type="GO" id="GO:0051537">
    <property type="term" value="F:2 iron, 2 sulfur cluster binding"/>
    <property type="evidence" value="ECO:0007669"/>
    <property type="project" value="UniProtKB-UniRule"/>
</dbReference>
<sequence length="266" mass="29339">MGVDKDSEQLVLLLLPVDVDESEKKQIVSEVNGNVSNMKIISHFDSNTEKSSINMILSFVEYQDDSSAKLHEILKPGGAIILYKIIDSSIENKNIFSDETSKLRLAGFRIKENKNISLSLNMKIRDVMKSNNSDVKLYSIEAEKPNYEMGSSVALSFATKPKPTVWKLDDVVDDDLIDDDDLLDESDKVKPTETSLRVCGTTGKRKACKDCSCGLAEELSGEVVDEEPKKSSCGSCYLGDAFRCASCPYLGMPAFKPGEKVQLSDV</sequence>
<dbReference type="GO" id="GO:0046872">
    <property type="term" value="F:metal ion binding"/>
    <property type="evidence" value="ECO:0007669"/>
    <property type="project" value="UniProtKB-KW"/>
</dbReference>
<dbReference type="Gene3D" id="3.40.50.150">
    <property type="entry name" value="Vaccinia Virus protein VP39"/>
    <property type="match status" value="1"/>
</dbReference>
<evidence type="ECO:0000256" key="6">
    <source>
        <dbReference type="ARBA" id="ARBA00022723"/>
    </source>
</evidence>
<dbReference type="InterPro" id="IPR046408">
    <property type="entry name" value="CIAPIN1"/>
</dbReference>
<keyword evidence="8 10" id="KW-0411">Iron-sulfur</keyword>
<feature type="domain" description="Anamorsin N-terminal" evidence="12">
    <location>
        <begin position="35"/>
        <end position="152"/>
    </location>
</feature>
<name>A0A835CQG0_APHGI</name>
<dbReference type="PANTHER" id="PTHR13273:SF14">
    <property type="entry name" value="ANAMORSIN"/>
    <property type="match status" value="1"/>
</dbReference>
<comment type="similarity">
    <text evidence="2 10">Belongs to the anamorsin family.</text>
</comment>
<evidence type="ECO:0000256" key="9">
    <source>
        <dbReference type="ARBA" id="ARBA00023128"/>
    </source>
</evidence>
<evidence type="ECO:0000256" key="8">
    <source>
        <dbReference type="ARBA" id="ARBA00023014"/>
    </source>
</evidence>
<dbReference type="GO" id="GO:0016226">
    <property type="term" value="P:iron-sulfur cluster assembly"/>
    <property type="evidence" value="ECO:0007669"/>
    <property type="project" value="UniProtKB-UniRule"/>
</dbReference>
<feature type="region of interest" description="Fe-S binding site B" evidence="10">
    <location>
        <begin position="233"/>
        <end position="247"/>
    </location>
</feature>
<keyword evidence="6 10" id="KW-0479">Metal-binding</keyword>
<comment type="domain">
    <text evidence="10">The N-terminal domain has structural similarity with S-adenosyl-L-methionine-dependent methyltransferases, but does not bind S-adenosyl-L-methionine. It is required for correct assembly of the 2 Fe-S clusters.</text>
</comment>
<proteinExistence type="inferred from homology"/>
<comment type="cofactor">
    <cofactor evidence="10">
        <name>[2Fe-2S] cluster</name>
        <dbReference type="ChEBI" id="CHEBI:190135"/>
    </cofactor>
</comment>
<dbReference type="HAMAP" id="MF_03115">
    <property type="entry name" value="Anamorsin"/>
    <property type="match status" value="1"/>
</dbReference>
<keyword evidence="3 10" id="KW-0004">4Fe-4S</keyword>
<feature type="binding site" evidence="10">
    <location>
        <position position="199"/>
    </location>
    <ligand>
        <name>[2Fe-2S] cluster</name>
        <dbReference type="ChEBI" id="CHEBI:190135"/>
    </ligand>
</feature>
<evidence type="ECO:0000256" key="1">
    <source>
        <dbReference type="ARBA" id="ARBA00001966"/>
    </source>
</evidence>
<comment type="domain">
    <text evidence="10">The twin Cx2C motifs are involved in the recognition by the mitochondrial MIA40-ERV1 disulfide relay system. The formation of 2 disulfide bonds in the Cx2C motifs through dithiol/disulfide exchange reactions effectively traps the protein in the mitochondrial intermembrane space.</text>
</comment>